<gene>
    <name evidence="4" type="ORF">AB1Y20_002854</name>
</gene>
<keyword evidence="5" id="KW-1185">Reference proteome</keyword>
<comment type="caution">
    <text evidence="4">The sequence shown here is derived from an EMBL/GenBank/DDBJ whole genome shotgun (WGS) entry which is preliminary data.</text>
</comment>
<dbReference type="Pfam" id="PF00561">
    <property type="entry name" value="Abhydrolase_1"/>
    <property type="match status" value="1"/>
</dbReference>
<feature type="region of interest" description="Disordered" evidence="1">
    <location>
        <begin position="1"/>
        <end position="24"/>
    </location>
</feature>
<feature type="transmembrane region" description="Helical" evidence="2">
    <location>
        <begin position="110"/>
        <end position="135"/>
    </location>
</feature>
<dbReference type="PANTHER" id="PTHR12277">
    <property type="entry name" value="ALPHA/BETA HYDROLASE DOMAIN-CONTAINING PROTEIN"/>
    <property type="match status" value="1"/>
</dbReference>
<evidence type="ECO:0000256" key="2">
    <source>
        <dbReference type="SAM" id="Phobius"/>
    </source>
</evidence>
<keyword evidence="2" id="KW-1133">Transmembrane helix</keyword>
<keyword evidence="2" id="KW-0472">Membrane</keyword>
<proteinExistence type="predicted"/>
<feature type="domain" description="AB hydrolase-1" evidence="3">
    <location>
        <begin position="238"/>
        <end position="349"/>
    </location>
</feature>
<sequence>MAWRGFRCRPAAPPGREPHLPRGGAAAEAAAELADVSVTHCKSTSRLVPSPSGGPLDPLPLAPPLRAIRWVERGLKAVFVAADLALAGAALLALAGAADPAWRWVEAGLGAVLALAAAQLAVYAFLLLCTVAPWVQSYAAYGHPASWLGLTRRGNAAAWARRTPQQAGLKHARCVAIETRDGELLGGWHVLPGGDEEAAVEERLAARRRAAESDEAIFDAELARASCRHGVSCAVYYHGMGESRRKFNVVEHAQFLAARLGLHVLVFDYRGFAESTGFPLEAGLYFDAEAALSWLMRRGVPPANVLIWGHSLGSGLASHVALQQQELGQPLRALILEAAYTSYQDAAQIIPSMVVVRAVPFGAWIIARVFRPLFSNADRVPLLKLPILQLHGTHDIDLPFTMGQRLAQEISAAGAASSFTFVPLHGCGHLLAVREPGLYDIIVNFLSGASERDTVNISVQEI</sequence>
<keyword evidence="2" id="KW-0812">Transmembrane</keyword>
<dbReference type="AlphaFoldDB" id="A0AB34JCK9"/>
<name>A0AB34JCK9_PRYPA</name>
<dbReference type="EMBL" id="JBGBPQ010000010">
    <property type="protein sequence ID" value="KAL1518566.1"/>
    <property type="molecule type" value="Genomic_DNA"/>
</dbReference>
<evidence type="ECO:0000313" key="4">
    <source>
        <dbReference type="EMBL" id="KAL1518566.1"/>
    </source>
</evidence>
<protein>
    <recommendedName>
        <fullName evidence="3">AB hydrolase-1 domain-containing protein</fullName>
    </recommendedName>
</protein>
<dbReference type="Proteomes" id="UP001515480">
    <property type="component" value="Unassembled WGS sequence"/>
</dbReference>
<evidence type="ECO:0000259" key="3">
    <source>
        <dbReference type="Pfam" id="PF00561"/>
    </source>
</evidence>
<evidence type="ECO:0000256" key="1">
    <source>
        <dbReference type="SAM" id="MobiDB-lite"/>
    </source>
</evidence>
<dbReference type="PANTHER" id="PTHR12277:SF81">
    <property type="entry name" value="PROTEIN ABHD13"/>
    <property type="match status" value="1"/>
</dbReference>
<dbReference type="InterPro" id="IPR029058">
    <property type="entry name" value="AB_hydrolase_fold"/>
</dbReference>
<dbReference type="InterPro" id="IPR000073">
    <property type="entry name" value="AB_hydrolase_1"/>
</dbReference>
<feature type="transmembrane region" description="Helical" evidence="2">
    <location>
        <begin position="77"/>
        <end position="98"/>
    </location>
</feature>
<organism evidence="4 5">
    <name type="scientific">Prymnesium parvum</name>
    <name type="common">Toxic golden alga</name>
    <dbReference type="NCBI Taxonomy" id="97485"/>
    <lineage>
        <taxon>Eukaryota</taxon>
        <taxon>Haptista</taxon>
        <taxon>Haptophyta</taxon>
        <taxon>Prymnesiophyceae</taxon>
        <taxon>Prymnesiales</taxon>
        <taxon>Prymnesiaceae</taxon>
        <taxon>Prymnesium</taxon>
    </lineage>
</organism>
<evidence type="ECO:0000313" key="5">
    <source>
        <dbReference type="Proteomes" id="UP001515480"/>
    </source>
</evidence>
<dbReference type="Gene3D" id="3.40.50.1820">
    <property type="entry name" value="alpha/beta hydrolase"/>
    <property type="match status" value="1"/>
</dbReference>
<dbReference type="SUPFAM" id="SSF53474">
    <property type="entry name" value="alpha/beta-Hydrolases"/>
    <property type="match status" value="1"/>
</dbReference>
<reference evidence="4 5" key="1">
    <citation type="journal article" date="2024" name="Science">
        <title>Giant polyketide synthase enzymes in the biosynthesis of giant marine polyether toxins.</title>
        <authorList>
            <person name="Fallon T.R."/>
            <person name="Shende V.V."/>
            <person name="Wierzbicki I.H."/>
            <person name="Pendleton A.L."/>
            <person name="Watervoot N.F."/>
            <person name="Auber R.P."/>
            <person name="Gonzalez D.J."/>
            <person name="Wisecaver J.H."/>
            <person name="Moore B.S."/>
        </authorList>
    </citation>
    <scope>NUCLEOTIDE SEQUENCE [LARGE SCALE GENOMIC DNA]</scope>
    <source>
        <strain evidence="4 5">12B1</strain>
    </source>
</reference>
<accession>A0AB34JCK9</accession>